<sequence length="137" mass="15637">MLSIGQLANRTGVKIPTIRYYEKLGLIQPPHRSQGNQRRYEPDALKRLSFIKHSRDLGIKIKAIHELIDLSEDPQKPCAEADRIAREHLSDVQNKIASLQLLEKELKRISSQCHGKTVGQCYVIQSLSDHTMCLDDH</sequence>
<name>A0A3B0SDH0_9ZZZZ</name>
<dbReference type="PROSITE" id="PS00552">
    <property type="entry name" value="HTH_MERR_1"/>
    <property type="match status" value="1"/>
</dbReference>
<dbReference type="Pfam" id="PF13411">
    <property type="entry name" value="MerR_1"/>
    <property type="match status" value="1"/>
</dbReference>
<dbReference type="InterPro" id="IPR009061">
    <property type="entry name" value="DNA-bd_dom_put_sf"/>
</dbReference>
<dbReference type="InterPro" id="IPR000551">
    <property type="entry name" value="MerR-type_HTH_dom"/>
</dbReference>
<protein>
    <submittedName>
        <fullName evidence="3">Transcriptional regulator, MerR family</fullName>
    </submittedName>
</protein>
<dbReference type="AlphaFoldDB" id="A0A3B0SDH0"/>
<dbReference type="SUPFAM" id="SSF46955">
    <property type="entry name" value="Putative DNA-binding domain"/>
    <property type="match status" value="1"/>
</dbReference>
<dbReference type="PANTHER" id="PTHR30204:SF92">
    <property type="entry name" value="HTH-TYPE TRANSCRIPTIONAL REGULATOR ZNTR"/>
    <property type="match status" value="1"/>
</dbReference>
<dbReference type="PANTHER" id="PTHR30204">
    <property type="entry name" value="REDOX-CYCLING DRUG-SENSING TRANSCRIPTIONAL ACTIVATOR SOXR"/>
    <property type="match status" value="1"/>
</dbReference>
<proteinExistence type="predicted"/>
<keyword evidence="1" id="KW-0238">DNA-binding</keyword>
<dbReference type="EMBL" id="UOEC01000106">
    <property type="protein sequence ID" value="VAV93055.1"/>
    <property type="molecule type" value="Genomic_DNA"/>
</dbReference>
<dbReference type="PRINTS" id="PR00040">
    <property type="entry name" value="HTHMERR"/>
</dbReference>
<accession>A0A3B0SDH0</accession>
<organism evidence="3">
    <name type="scientific">hydrothermal vent metagenome</name>
    <dbReference type="NCBI Taxonomy" id="652676"/>
    <lineage>
        <taxon>unclassified sequences</taxon>
        <taxon>metagenomes</taxon>
        <taxon>ecological metagenomes</taxon>
    </lineage>
</organism>
<feature type="domain" description="HTH merR-type" evidence="2">
    <location>
        <begin position="1"/>
        <end position="70"/>
    </location>
</feature>
<dbReference type="GO" id="GO:0003677">
    <property type="term" value="F:DNA binding"/>
    <property type="evidence" value="ECO:0007669"/>
    <property type="project" value="UniProtKB-KW"/>
</dbReference>
<dbReference type="GO" id="GO:0003700">
    <property type="term" value="F:DNA-binding transcription factor activity"/>
    <property type="evidence" value="ECO:0007669"/>
    <property type="project" value="InterPro"/>
</dbReference>
<evidence type="ECO:0000259" key="2">
    <source>
        <dbReference type="PROSITE" id="PS50937"/>
    </source>
</evidence>
<dbReference type="InterPro" id="IPR047057">
    <property type="entry name" value="MerR_fam"/>
</dbReference>
<dbReference type="SMART" id="SM00422">
    <property type="entry name" value="HTH_MERR"/>
    <property type="match status" value="1"/>
</dbReference>
<dbReference type="Gene3D" id="1.10.1660.10">
    <property type="match status" value="1"/>
</dbReference>
<dbReference type="PROSITE" id="PS50937">
    <property type="entry name" value="HTH_MERR_2"/>
    <property type="match status" value="1"/>
</dbReference>
<evidence type="ECO:0000313" key="3">
    <source>
        <dbReference type="EMBL" id="VAV93055.1"/>
    </source>
</evidence>
<evidence type="ECO:0000256" key="1">
    <source>
        <dbReference type="ARBA" id="ARBA00023125"/>
    </source>
</evidence>
<gene>
    <name evidence="3" type="ORF">MNBD_ALPHA08-958</name>
</gene>
<reference evidence="3" key="1">
    <citation type="submission" date="2018-06" db="EMBL/GenBank/DDBJ databases">
        <authorList>
            <person name="Zhirakovskaya E."/>
        </authorList>
    </citation>
    <scope>NUCLEOTIDE SEQUENCE</scope>
</reference>
<dbReference type="CDD" id="cd04785">
    <property type="entry name" value="HTH_CadR-PbrR-like"/>
    <property type="match status" value="1"/>
</dbReference>